<reference evidence="1" key="1">
    <citation type="submission" date="2014-05" db="EMBL/GenBank/DDBJ databases">
        <authorList>
            <person name="Chronopoulou M."/>
        </authorList>
    </citation>
    <scope>NUCLEOTIDE SEQUENCE</scope>
    <source>
        <tissue evidence="1">Whole organism</tissue>
    </source>
</reference>
<evidence type="ECO:0000313" key="1">
    <source>
        <dbReference type="EMBL" id="CDW22662.1"/>
    </source>
</evidence>
<name>A0A0K2TAR8_LEPSM</name>
<organism evidence="1">
    <name type="scientific">Lepeophtheirus salmonis</name>
    <name type="common">Salmon louse</name>
    <name type="synonym">Caligus salmonis</name>
    <dbReference type="NCBI Taxonomy" id="72036"/>
    <lineage>
        <taxon>Eukaryota</taxon>
        <taxon>Metazoa</taxon>
        <taxon>Ecdysozoa</taxon>
        <taxon>Arthropoda</taxon>
        <taxon>Crustacea</taxon>
        <taxon>Multicrustacea</taxon>
        <taxon>Hexanauplia</taxon>
        <taxon>Copepoda</taxon>
        <taxon>Siphonostomatoida</taxon>
        <taxon>Caligidae</taxon>
        <taxon>Lepeophtheirus</taxon>
    </lineage>
</organism>
<protein>
    <submittedName>
        <fullName evidence="1">Uncharacterized protein</fullName>
    </submittedName>
</protein>
<accession>A0A0K2TAR8</accession>
<proteinExistence type="predicted"/>
<feature type="non-terminal residue" evidence="1">
    <location>
        <position position="1"/>
    </location>
</feature>
<dbReference type="AlphaFoldDB" id="A0A0K2TAR8"/>
<sequence length="46" mass="5607">RSINKYPNDLDRLQVWKRVIPKIRQIPHNHLIQLKFAPYILEIKIS</sequence>
<dbReference type="EMBL" id="HACA01005301">
    <property type="protein sequence ID" value="CDW22662.1"/>
    <property type="molecule type" value="Transcribed_RNA"/>
</dbReference>